<dbReference type="SUPFAM" id="SSF52540">
    <property type="entry name" value="P-loop containing nucleoside triphosphate hydrolases"/>
    <property type="match status" value="2"/>
</dbReference>
<dbReference type="Pfam" id="PF00271">
    <property type="entry name" value="Helicase_C"/>
    <property type="match status" value="1"/>
</dbReference>
<comment type="catalytic activity">
    <reaction evidence="14 15">
        <text>ATP + H2O = ADP + phosphate + H(+)</text>
        <dbReference type="Rhea" id="RHEA:13065"/>
        <dbReference type="ChEBI" id="CHEBI:15377"/>
        <dbReference type="ChEBI" id="CHEBI:15378"/>
        <dbReference type="ChEBI" id="CHEBI:30616"/>
        <dbReference type="ChEBI" id="CHEBI:43474"/>
        <dbReference type="ChEBI" id="CHEBI:456216"/>
        <dbReference type="EC" id="5.6.2.4"/>
    </reaction>
</comment>
<comment type="caution">
    <text evidence="18">The sequence shown here is derived from an EMBL/GenBank/DDBJ whole genome shotgun (WGS) entry which is preliminary data.</text>
</comment>
<evidence type="ECO:0000256" key="15">
    <source>
        <dbReference type="RuleBase" id="RU363016"/>
    </source>
</evidence>
<dbReference type="SMART" id="SM00487">
    <property type="entry name" value="DEXDc"/>
    <property type="match status" value="1"/>
</dbReference>
<evidence type="ECO:0000256" key="10">
    <source>
        <dbReference type="ARBA" id="ARBA00023204"/>
    </source>
</evidence>
<dbReference type="InterPro" id="IPR004609">
    <property type="entry name" value="ATP-dep_DNA_helicase_RecG"/>
</dbReference>
<dbReference type="NCBIfam" id="NF008165">
    <property type="entry name" value="PRK10917.1-3"/>
    <property type="match status" value="1"/>
</dbReference>
<dbReference type="InterPro" id="IPR045562">
    <property type="entry name" value="RecG_dom3_C"/>
</dbReference>
<dbReference type="Pfam" id="PF19833">
    <property type="entry name" value="RecG_dom3_C"/>
    <property type="match status" value="1"/>
</dbReference>
<comment type="function">
    <text evidence="15">Plays a critical role in recombination and DNA repair. Helps process Holliday junction intermediates to mature products by catalyzing branch migration. Has replication fork regression activity, unwinds stalled or blocked replication forks to make a HJ that can be resolved. Has a DNA unwinding activity characteristic of a DNA helicase with 3'-5' polarity.</text>
</comment>
<dbReference type="Pfam" id="PF17191">
    <property type="entry name" value="RecG_wedge"/>
    <property type="match status" value="1"/>
</dbReference>
<dbReference type="Gene3D" id="3.40.50.300">
    <property type="entry name" value="P-loop containing nucleotide triphosphate hydrolases"/>
    <property type="match status" value="2"/>
</dbReference>
<proteinExistence type="inferred from homology"/>
<dbReference type="RefSeq" id="WP_290282887.1">
    <property type="nucleotide sequence ID" value="NZ_JAUFQI010000001.1"/>
</dbReference>
<protein>
    <recommendedName>
        <fullName evidence="2 15">ATP-dependent DNA helicase RecG</fullName>
        <ecNumber evidence="13 15">5.6.2.4</ecNumber>
    </recommendedName>
</protein>
<gene>
    <name evidence="18" type="primary">recG</name>
    <name evidence="18" type="ORF">ACFOND_05615</name>
</gene>
<evidence type="ECO:0000259" key="17">
    <source>
        <dbReference type="PROSITE" id="PS51194"/>
    </source>
</evidence>
<dbReference type="GO" id="GO:0003678">
    <property type="term" value="F:DNA helicase activity"/>
    <property type="evidence" value="ECO:0007669"/>
    <property type="project" value="UniProtKB-EC"/>
</dbReference>
<evidence type="ECO:0000256" key="11">
    <source>
        <dbReference type="ARBA" id="ARBA00023235"/>
    </source>
</evidence>
<keyword evidence="7 15" id="KW-0067">ATP-binding</keyword>
<dbReference type="InterPro" id="IPR027417">
    <property type="entry name" value="P-loop_NTPase"/>
</dbReference>
<dbReference type="NCBIfam" id="NF008168">
    <property type="entry name" value="PRK10917.2-2"/>
    <property type="match status" value="1"/>
</dbReference>
<dbReference type="PANTHER" id="PTHR47964">
    <property type="entry name" value="ATP-DEPENDENT DNA HELICASE HOMOLOG RECG, CHLOROPLASTIC"/>
    <property type="match status" value="1"/>
</dbReference>
<dbReference type="SMART" id="SM00490">
    <property type="entry name" value="HELICc"/>
    <property type="match status" value="1"/>
</dbReference>
<keyword evidence="9 15" id="KW-0233">DNA recombination</keyword>
<keyword evidence="19" id="KW-1185">Reference proteome</keyword>
<evidence type="ECO:0000256" key="13">
    <source>
        <dbReference type="ARBA" id="ARBA00034808"/>
    </source>
</evidence>
<accession>A0ABV7WP54</accession>
<evidence type="ECO:0000256" key="9">
    <source>
        <dbReference type="ARBA" id="ARBA00023172"/>
    </source>
</evidence>
<keyword evidence="3 15" id="KW-0547">Nucleotide-binding</keyword>
<dbReference type="Pfam" id="PF00270">
    <property type="entry name" value="DEAD"/>
    <property type="match status" value="1"/>
</dbReference>
<evidence type="ECO:0000256" key="1">
    <source>
        <dbReference type="ARBA" id="ARBA00007504"/>
    </source>
</evidence>
<dbReference type="PROSITE" id="PS51194">
    <property type="entry name" value="HELICASE_CTER"/>
    <property type="match status" value="1"/>
</dbReference>
<dbReference type="InterPro" id="IPR011545">
    <property type="entry name" value="DEAD/DEAH_box_helicase_dom"/>
</dbReference>
<keyword evidence="10 15" id="KW-0234">DNA repair</keyword>
<evidence type="ECO:0000256" key="2">
    <source>
        <dbReference type="ARBA" id="ARBA00017846"/>
    </source>
</evidence>
<keyword evidence="8" id="KW-0238">DNA-binding</keyword>
<evidence type="ECO:0000256" key="12">
    <source>
        <dbReference type="ARBA" id="ARBA00034617"/>
    </source>
</evidence>
<dbReference type="PROSITE" id="PS51192">
    <property type="entry name" value="HELICASE_ATP_BIND_1"/>
    <property type="match status" value="1"/>
</dbReference>
<evidence type="ECO:0000313" key="18">
    <source>
        <dbReference type="EMBL" id="MFC3701115.1"/>
    </source>
</evidence>
<evidence type="ECO:0000256" key="7">
    <source>
        <dbReference type="ARBA" id="ARBA00022840"/>
    </source>
</evidence>
<evidence type="ECO:0000256" key="4">
    <source>
        <dbReference type="ARBA" id="ARBA00022763"/>
    </source>
</evidence>
<comment type="similarity">
    <text evidence="1 15">Belongs to the helicase family. RecG subfamily.</text>
</comment>
<dbReference type="NCBIfam" id="NF008163">
    <property type="entry name" value="PRK10917.1-1"/>
    <property type="match status" value="1"/>
</dbReference>
<keyword evidence="6 15" id="KW-0347">Helicase</keyword>
<dbReference type="InterPro" id="IPR047112">
    <property type="entry name" value="RecG/Mfd"/>
</dbReference>
<dbReference type="InterPro" id="IPR001650">
    <property type="entry name" value="Helicase_C-like"/>
</dbReference>
<dbReference type="EC" id="5.6.2.4" evidence="13 15"/>
<dbReference type="NCBIfam" id="NF008166">
    <property type="entry name" value="PRK10917.1-4"/>
    <property type="match status" value="1"/>
</dbReference>
<feature type="domain" description="Helicase C-terminal" evidence="17">
    <location>
        <begin position="472"/>
        <end position="628"/>
    </location>
</feature>
<dbReference type="Proteomes" id="UP001595710">
    <property type="component" value="Unassembled WGS sequence"/>
</dbReference>
<dbReference type="CDD" id="cd17992">
    <property type="entry name" value="DEXHc_RecG"/>
    <property type="match status" value="1"/>
</dbReference>
<organism evidence="18 19">
    <name type="scientific">Reinekea marina</name>
    <dbReference type="NCBI Taxonomy" id="1310421"/>
    <lineage>
        <taxon>Bacteria</taxon>
        <taxon>Pseudomonadati</taxon>
        <taxon>Pseudomonadota</taxon>
        <taxon>Gammaproteobacteria</taxon>
        <taxon>Oceanospirillales</taxon>
        <taxon>Saccharospirillaceae</taxon>
        <taxon>Reinekea</taxon>
    </lineage>
</organism>
<dbReference type="CDD" id="cd04488">
    <property type="entry name" value="RecG_wedge_OBF"/>
    <property type="match status" value="1"/>
</dbReference>
<dbReference type="SUPFAM" id="SSF50249">
    <property type="entry name" value="Nucleic acid-binding proteins"/>
    <property type="match status" value="1"/>
</dbReference>
<sequence>MQNPLSLSFSVTKLKGAGPKIAEKLAGLGIVCIQDLLFHLPYKYQDRTKITPIASLRLGMAVVVEAEVKAATVAFGRRRALLVKIQDGSGLLTLRFFHFSRAQQASLKTGHRIRCYGEVRMGPTGLEMVHPEYSAREEGDFPALENTLTPLYPSSEGLNQIRLRGLIEQALAILKAQAGLPEWLPANWLQEWRLPTLTQALFSLHHPISEQDVAMLLEGNHPAQSRLALEELLAHHLSLQQIRAQAKSHGAPAIKASEYLVPDLLAALPFKLTNAQLKVSGEISEDLAKPSPMMRLVQGDVGSGKTLVALVAALQAIEQGFQVALMAPTELLAEQHFRNMQQWCEPLDVSIDLLLGKSTKKQRDELLPKLADGSIQLITGTHALFQKGVDFGNLGLIIIDEQHRFGVQQRLSLKEKAINGNPHQLAMTATPIPRTLAMTAFADLDLSVIDELPPGRTPVVTASISQDKRDAVIARVFHAVQEGRQVYWVCTLIEESEDLQAEAAEASANRLAEALPHLRIGLLHGKLKPKDKSQLMNAFKAQELDILVATTVIEVGVDVPNASVMIIENPERLGLSQLHQLRGRVGRGTTESYCLLMYGHPLSEQGKQRLEVMRSTNDGFVIAEEDLKIRGPGEVLGTRQTGAIGFRVADIDRDQHWLEVVPELANKLMSEYPNHVDPIIKRWLFDAERFAQV</sequence>
<dbReference type="InterPro" id="IPR033454">
    <property type="entry name" value="RecG_wedge"/>
</dbReference>
<name>A0ABV7WP54_9GAMM</name>
<evidence type="ECO:0000256" key="14">
    <source>
        <dbReference type="ARBA" id="ARBA00048988"/>
    </source>
</evidence>
<dbReference type="InterPro" id="IPR014001">
    <property type="entry name" value="Helicase_ATP-bd"/>
</dbReference>
<reference evidence="19" key="1">
    <citation type="journal article" date="2019" name="Int. J. Syst. Evol. Microbiol.">
        <title>The Global Catalogue of Microorganisms (GCM) 10K type strain sequencing project: providing services to taxonomists for standard genome sequencing and annotation.</title>
        <authorList>
            <consortium name="The Broad Institute Genomics Platform"/>
            <consortium name="The Broad Institute Genome Sequencing Center for Infectious Disease"/>
            <person name="Wu L."/>
            <person name="Ma J."/>
        </authorList>
    </citation>
    <scope>NUCLEOTIDE SEQUENCE [LARGE SCALE GENOMIC DNA]</scope>
    <source>
        <strain evidence="19">CECT 8288</strain>
    </source>
</reference>
<keyword evidence="4 15" id="KW-0227">DNA damage</keyword>
<dbReference type="PANTHER" id="PTHR47964:SF1">
    <property type="entry name" value="ATP-DEPENDENT DNA HELICASE HOMOLOG RECG, CHLOROPLASTIC"/>
    <property type="match status" value="1"/>
</dbReference>
<feature type="domain" description="Helicase ATP-binding" evidence="16">
    <location>
        <begin position="286"/>
        <end position="449"/>
    </location>
</feature>
<evidence type="ECO:0000256" key="8">
    <source>
        <dbReference type="ARBA" id="ARBA00023125"/>
    </source>
</evidence>
<dbReference type="Gene3D" id="2.40.50.140">
    <property type="entry name" value="Nucleic acid-binding proteins"/>
    <property type="match status" value="1"/>
</dbReference>
<dbReference type="NCBIfam" id="TIGR00643">
    <property type="entry name" value="recG"/>
    <property type="match status" value="1"/>
</dbReference>
<evidence type="ECO:0000256" key="3">
    <source>
        <dbReference type="ARBA" id="ARBA00022741"/>
    </source>
</evidence>
<dbReference type="GO" id="GO:0016787">
    <property type="term" value="F:hydrolase activity"/>
    <property type="evidence" value="ECO:0007669"/>
    <property type="project" value="UniProtKB-KW"/>
</dbReference>
<comment type="catalytic activity">
    <reaction evidence="12 15">
        <text>Couples ATP hydrolysis with the unwinding of duplex DNA by translocating in the 3'-5' direction.</text>
        <dbReference type="EC" id="5.6.2.4"/>
    </reaction>
</comment>
<dbReference type="InterPro" id="IPR012340">
    <property type="entry name" value="NA-bd_OB-fold"/>
</dbReference>
<dbReference type="EMBL" id="JBHRYN010000008">
    <property type="protein sequence ID" value="MFC3701115.1"/>
    <property type="molecule type" value="Genomic_DNA"/>
</dbReference>
<evidence type="ECO:0000256" key="5">
    <source>
        <dbReference type="ARBA" id="ARBA00022801"/>
    </source>
</evidence>
<keyword evidence="11" id="KW-0413">Isomerase</keyword>
<evidence type="ECO:0000259" key="16">
    <source>
        <dbReference type="PROSITE" id="PS51192"/>
    </source>
</evidence>
<keyword evidence="5 15" id="KW-0378">Hydrolase</keyword>
<evidence type="ECO:0000256" key="6">
    <source>
        <dbReference type="ARBA" id="ARBA00022806"/>
    </source>
</evidence>
<evidence type="ECO:0000313" key="19">
    <source>
        <dbReference type="Proteomes" id="UP001595710"/>
    </source>
</evidence>